<feature type="domain" description="CHHC U11-48K-type" evidence="4">
    <location>
        <begin position="17"/>
        <end position="44"/>
    </location>
</feature>
<accession>U5ER91</accession>
<evidence type="ECO:0000256" key="1">
    <source>
        <dbReference type="ARBA" id="ARBA00022723"/>
    </source>
</evidence>
<proteinExistence type="evidence at transcript level"/>
<dbReference type="InterPro" id="IPR051591">
    <property type="entry name" value="UPF0224_FAM112_RNA_Proc"/>
</dbReference>
<evidence type="ECO:0000313" key="5">
    <source>
        <dbReference type="EMBL" id="JAB56025.1"/>
    </source>
</evidence>
<reference evidence="5" key="1">
    <citation type="journal article" date="2014" name="Insect Biochem. Mol. Biol.">
        <title>An insight into the sialome of the frog biting fly, Corethrella appendiculata.</title>
        <authorList>
            <person name="Ribeiro J.M.C."/>
            <person name="Chagas A.C."/>
            <person name="Pham V.M."/>
            <person name="Lounibos L.P."/>
            <person name="Calvo E."/>
        </authorList>
    </citation>
    <scope>NUCLEOTIDE SEQUENCE</scope>
    <source>
        <tissue evidence="5">Salivary glands</tissue>
    </source>
</reference>
<dbReference type="InterPro" id="IPR022776">
    <property type="entry name" value="TRM13/UPF0224_CHHC_Znf_dom"/>
</dbReference>
<keyword evidence="3" id="KW-0862">Zinc</keyword>
<keyword evidence="2" id="KW-0863">Zinc-finger</keyword>
<dbReference type="PANTHER" id="PTHR21402:SF5">
    <property type="entry name" value="GAMETOCYTE SPECIFIC FACTOR 1"/>
    <property type="match status" value="1"/>
</dbReference>
<dbReference type="SUPFAM" id="SSF57667">
    <property type="entry name" value="beta-beta-alpha zinc fingers"/>
    <property type="match status" value="1"/>
</dbReference>
<dbReference type="EMBL" id="GANO01003846">
    <property type="protein sequence ID" value="JAB56025.1"/>
    <property type="molecule type" value="mRNA"/>
</dbReference>
<name>U5ER91_9DIPT</name>
<protein>
    <recommendedName>
        <fullName evidence="4">CHHC U11-48K-type domain-containing protein</fullName>
    </recommendedName>
</protein>
<evidence type="ECO:0000256" key="2">
    <source>
        <dbReference type="ARBA" id="ARBA00022771"/>
    </source>
</evidence>
<keyword evidence="1" id="KW-0479">Metal-binding</keyword>
<sequence length="170" mass="20115">LFSQGTEEEHTNGYEDMVTCPYNESHRIMSFRMQTHLVKCRKSYKNVKLIDCPFNEVHKIPEPEKGYHIQICEDRYSFDKYKYCVTSSVDQPSTTKNVPIVTEEATIAHPYIDEESWENETVTRAYDPIKDHASKKLLIRKVTGMLPSERRAFREAQRLKFEEQQNFQNQ</sequence>
<dbReference type="GO" id="GO:0008270">
    <property type="term" value="F:zinc ion binding"/>
    <property type="evidence" value="ECO:0007669"/>
    <property type="project" value="UniProtKB-KW"/>
</dbReference>
<feature type="domain" description="CHHC U11-48K-type" evidence="4">
    <location>
        <begin position="49"/>
        <end position="76"/>
    </location>
</feature>
<dbReference type="InterPro" id="IPR036236">
    <property type="entry name" value="Znf_C2H2_sf"/>
</dbReference>
<evidence type="ECO:0000256" key="3">
    <source>
        <dbReference type="ARBA" id="ARBA00022833"/>
    </source>
</evidence>
<dbReference type="Pfam" id="PF05253">
    <property type="entry name" value="zf-U11-48K"/>
    <property type="match status" value="2"/>
</dbReference>
<evidence type="ECO:0000259" key="4">
    <source>
        <dbReference type="PROSITE" id="PS51800"/>
    </source>
</evidence>
<dbReference type="PROSITE" id="PS51800">
    <property type="entry name" value="ZF_CHHC_U11_48K"/>
    <property type="match status" value="2"/>
</dbReference>
<dbReference type="PANTHER" id="PTHR21402">
    <property type="entry name" value="GAMETOCYTE SPECIFIC FACTOR 1-RELATED"/>
    <property type="match status" value="1"/>
</dbReference>
<feature type="non-terminal residue" evidence="5">
    <location>
        <position position="1"/>
    </location>
</feature>
<dbReference type="AlphaFoldDB" id="U5ER91"/>
<organism evidence="5">
    <name type="scientific">Corethrella appendiculata</name>
    <dbReference type="NCBI Taxonomy" id="1370023"/>
    <lineage>
        <taxon>Eukaryota</taxon>
        <taxon>Metazoa</taxon>
        <taxon>Ecdysozoa</taxon>
        <taxon>Arthropoda</taxon>
        <taxon>Hexapoda</taxon>
        <taxon>Insecta</taxon>
        <taxon>Pterygota</taxon>
        <taxon>Neoptera</taxon>
        <taxon>Endopterygota</taxon>
        <taxon>Diptera</taxon>
        <taxon>Nematocera</taxon>
        <taxon>Culicoidea</taxon>
        <taxon>Chaoboridae</taxon>
        <taxon>Corethrella</taxon>
    </lineage>
</organism>